<keyword evidence="2" id="KW-1133">Transmembrane helix</keyword>
<evidence type="ECO:0000313" key="3">
    <source>
        <dbReference type="EMBL" id="SBR49158.1"/>
    </source>
</evidence>
<feature type="non-terminal residue" evidence="3">
    <location>
        <position position="1"/>
    </location>
</feature>
<dbReference type="AlphaFoldDB" id="A0A1A8LXC1"/>
<sequence>VHGFWPSVEEPNIRVPVFIFLYVIFYHFALNSTIRIVNDETVSLLLFKRLLTHRFLSRKCDRNSQDLAGSLEEECFIIRKVLKVLDWVWKHIIVWDLHTDVSSCQVINLQETLPCRSWFHYGFHNIDLHKSGCSKGERCKNHPCGHFPERPDVDPTQADERIDDEVKDGHKEQNHQSIQHLHLVRLDSEGLSKSQVHSCGLERPARTLLIKQSPKHRQRDVEHQNPQDHPNLLNQALRVLVLSPVQPVRPLWGRLGAVPAVFNSKTDAVADLQQDVSLRWILLVKTAAKNEHG</sequence>
<protein>
    <submittedName>
        <fullName evidence="3">Uncharacterized protein</fullName>
    </submittedName>
</protein>
<reference evidence="3" key="1">
    <citation type="submission" date="2016-05" db="EMBL/GenBank/DDBJ databases">
        <authorList>
            <person name="Lavstsen T."/>
            <person name="Jespersen J.S."/>
        </authorList>
    </citation>
    <scope>NUCLEOTIDE SEQUENCE</scope>
    <source>
        <tissue evidence="3">Brain</tissue>
    </source>
</reference>
<keyword evidence="2" id="KW-0472">Membrane</keyword>
<feature type="non-terminal residue" evidence="3">
    <location>
        <position position="293"/>
    </location>
</feature>
<organism evidence="3">
    <name type="scientific">Nothobranchius pienaari</name>
    <dbReference type="NCBI Taxonomy" id="704102"/>
    <lineage>
        <taxon>Eukaryota</taxon>
        <taxon>Metazoa</taxon>
        <taxon>Chordata</taxon>
        <taxon>Craniata</taxon>
        <taxon>Vertebrata</taxon>
        <taxon>Euteleostomi</taxon>
        <taxon>Actinopterygii</taxon>
        <taxon>Neopterygii</taxon>
        <taxon>Teleostei</taxon>
        <taxon>Neoteleostei</taxon>
        <taxon>Acanthomorphata</taxon>
        <taxon>Ovalentaria</taxon>
        <taxon>Atherinomorphae</taxon>
        <taxon>Cyprinodontiformes</taxon>
        <taxon>Nothobranchiidae</taxon>
        <taxon>Nothobranchius</taxon>
    </lineage>
</organism>
<reference evidence="3" key="2">
    <citation type="submission" date="2016-06" db="EMBL/GenBank/DDBJ databases">
        <title>The genome of a short-lived fish provides insights into sex chromosome evolution and the genetic control of aging.</title>
        <authorList>
            <person name="Reichwald K."/>
            <person name="Felder M."/>
            <person name="Petzold A."/>
            <person name="Koch P."/>
            <person name="Groth M."/>
            <person name="Platzer M."/>
        </authorList>
    </citation>
    <scope>NUCLEOTIDE SEQUENCE</scope>
    <source>
        <tissue evidence="3">Brain</tissue>
    </source>
</reference>
<evidence type="ECO:0000256" key="2">
    <source>
        <dbReference type="SAM" id="Phobius"/>
    </source>
</evidence>
<name>A0A1A8LXC1_9TELE</name>
<dbReference type="EMBL" id="HAEF01009775">
    <property type="protein sequence ID" value="SBR49158.1"/>
    <property type="molecule type" value="Transcribed_RNA"/>
</dbReference>
<accession>A0A1A8LXC1</accession>
<gene>
    <name evidence="3" type="primary">Nfu_g_1_005910</name>
</gene>
<keyword evidence="2" id="KW-0812">Transmembrane</keyword>
<proteinExistence type="predicted"/>
<feature type="region of interest" description="Disordered" evidence="1">
    <location>
        <begin position="211"/>
        <end position="230"/>
    </location>
</feature>
<evidence type="ECO:0000256" key="1">
    <source>
        <dbReference type="SAM" id="MobiDB-lite"/>
    </source>
</evidence>
<feature type="transmembrane region" description="Helical" evidence="2">
    <location>
        <begin position="13"/>
        <end position="30"/>
    </location>
</feature>